<dbReference type="SUPFAM" id="SSF88723">
    <property type="entry name" value="PIN domain-like"/>
    <property type="match status" value="1"/>
</dbReference>
<dbReference type="RefSeq" id="WP_211246305.1">
    <property type="nucleotide sequence ID" value="NZ_BSTI01000004.1"/>
</dbReference>
<dbReference type="InterPro" id="IPR029060">
    <property type="entry name" value="PIN-like_dom_sf"/>
</dbReference>
<evidence type="ECO:0008006" key="3">
    <source>
        <dbReference type="Google" id="ProtNLM"/>
    </source>
</evidence>
<proteinExistence type="predicted"/>
<comment type="caution">
    <text evidence="1">The sequence shown here is derived from an EMBL/GenBank/DDBJ whole genome shotgun (WGS) entry which is preliminary data.</text>
</comment>
<dbReference type="Proteomes" id="UP001165136">
    <property type="component" value="Unassembled WGS sequence"/>
</dbReference>
<accession>A0A9W6QZX9</accession>
<dbReference type="Gene3D" id="3.40.50.1010">
    <property type="entry name" value="5'-nuclease"/>
    <property type="match status" value="1"/>
</dbReference>
<dbReference type="EMBL" id="BSTI01000004">
    <property type="protein sequence ID" value="GLY65743.1"/>
    <property type="molecule type" value="Genomic_DNA"/>
</dbReference>
<gene>
    <name evidence="1" type="ORF">Atai01_23620</name>
</gene>
<protein>
    <recommendedName>
        <fullName evidence="3">PIN domain-containing protein</fullName>
    </recommendedName>
</protein>
<organism evidence="1 2">
    <name type="scientific">Amycolatopsis taiwanensis</name>
    <dbReference type="NCBI Taxonomy" id="342230"/>
    <lineage>
        <taxon>Bacteria</taxon>
        <taxon>Bacillati</taxon>
        <taxon>Actinomycetota</taxon>
        <taxon>Actinomycetes</taxon>
        <taxon>Pseudonocardiales</taxon>
        <taxon>Pseudonocardiaceae</taxon>
        <taxon>Amycolatopsis</taxon>
    </lineage>
</organism>
<evidence type="ECO:0000313" key="2">
    <source>
        <dbReference type="Proteomes" id="UP001165136"/>
    </source>
</evidence>
<name>A0A9W6QZX9_9PSEU</name>
<evidence type="ECO:0000313" key="1">
    <source>
        <dbReference type="EMBL" id="GLY65743.1"/>
    </source>
</evidence>
<sequence>MAEVTRLGTPRGTLDLIIAATARATGRALVTTDARARFGDLPGVEARVLAG</sequence>
<dbReference type="AlphaFoldDB" id="A0A9W6QZX9"/>
<reference evidence="1" key="1">
    <citation type="submission" date="2023-03" db="EMBL/GenBank/DDBJ databases">
        <title>Amycolatopsis taiwanensis NBRC 103393.</title>
        <authorList>
            <person name="Ichikawa N."/>
            <person name="Sato H."/>
            <person name="Tonouchi N."/>
        </authorList>
    </citation>
    <scope>NUCLEOTIDE SEQUENCE</scope>
    <source>
        <strain evidence="1">NBRC 103393</strain>
    </source>
</reference>
<keyword evidence="2" id="KW-1185">Reference proteome</keyword>